<feature type="region of interest" description="Disordered" evidence="7">
    <location>
        <begin position="120"/>
        <end position="162"/>
    </location>
</feature>
<dbReference type="SMART" id="SM00389">
    <property type="entry name" value="HOX"/>
    <property type="match status" value="1"/>
</dbReference>
<dbReference type="InterPro" id="IPR001356">
    <property type="entry name" value="HD"/>
</dbReference>
<keyword evidence="10" id="KW-1185">Reference proteome</keyword>
<dbReference type="InterPro" id="IPR000047">
    <property type="entry name" value="HTH_motif"/>
</dbReference>
<dbReference type="GO" id="GO:0005634">
    <property type="term" value="C:nucleus"/>
    <property type="evidence" value="ECO:0007669"/>
    <property type="project" value="UniProtKB-SubCell"/>
</dbReference>
<dbReference type="AlphaFoldDB" id="A0AAV4BA78"/>
<dbReference type="PRINTS" id="PR00024">
    <property type="entry name" value="HOMEOBOX"/>
</dbReference>
<dbReference type="PROSITE" id="PS00027">
    <property type="entry name" value="HOMEOBOX_1"/>
    <property type="match status" value="1"/>
</dbReference>
<gene>
    <name evidence="9" type="ORF">PoB_004354900</name>
</gene>
<dbReference type="InterPro" id="IPR020479">
    <property type="entry name" value="HD_metazoa"/>
</dbReference>
<comment type="caution">
    <text evidence="9">The sequence shown here is derived from an EMBL/GenBank/DDBJ whole genome shotgun (WGS) entry which is preliminary data.</text>
</comment>
<evidence type="ECO:0000256" key="5">
    <source>
        <dbReference type="PROSITE-ProRule" id="PRU00108"/>
    </source>
</evidence>
<sequence>MNLYGCIPASFLPTHSTLTYWAQAASFAGITSSDPSLMPSNSLALGLKKSSLPVHISDVIRKNQSVATLRSGSGTSEDVSSPFRANSRLGSTDISDAGISLEDQQRLQIQLHLHMQHLQRYHQVHQHQQHAHQQEDQRRPNHHQPFSTSSPPPPVGNGLAPLQALCDSDVSAFKGKTSISMGPSNELTTSSQREEKSMRDVKDGNGLKFGMSRILSDDFGKAKEHNFQLSSIPEECRSLPLCPCSSAQCPVYTPRPLSPGTYPSVSLPSLSAVHALQPPCYPLSSSVDALPGPYSILSSDPSSSSNHPKRKRSWSRAVFSNLQRKGLEKRFEVQKYVTKPDRRQLAAMLGLTDAQVKVWFQNRRMKWRHAQQQVDKDKQAPETATSNEQDPMPMCQGQEDRLPDKGLDLRRVNNQDANTVELEQAGMHTRPGYKDKDIPCMIKAAEPCLISPKMTITSPNFTSSIVHHGLTPKANDSITSCSPTASMSYSKPNDHKVGVTDNGQHKEINRVIFFANPLKLDHAVDVSPKLTSCDLHVTRPESDVFGLLNAVRSQSGEDDYVQIDCDLENTITDRAAVQEISESSGDEDAVAHIDVDD</sequence>
<dbReference type="InterPro" id="IPR009057">
    <property type="entry name" value="Homeodomain-like_sf"/>
</dbReference>
<keyword evidence="2 5" id="KW-0371">Homeobox</keyword>
<feature type="DNA-binding region" description="Homeobox" evidence="5">
    <location>
        <begin position="312"/>
        <end position="371"/>
    </location>
</feature>
<name>A0AAV4BA78_9GAST</name>
<dbReference type="InterPro" id="IPR052497">
    <property type="entry name" value="H2.0_Homeobox_TF"/>
</dbReference>
<comment type="similarity">
    <text evidence="4">Belongs to the H2.0 homeobox family.</text>
</comment>
<accession>A0AAV4BA78</accession>
<feature type="compositionally biased region" description="Basic residues" evidence="7">
    <location>
        <begin position="120"/>
        <end position="130"/>
    </location>
</feature>
<dbReference type="Pfam" id="PF00046">
    <property type="entry name" value="Homeodomain"/>
    <property type="match status" value="1"/>
</dbReference>
<dbReference type="GO" id="GO:0000981">
    <property type="term" value="F:DNA-binding transcription factor activity, RNA polymerase II-specific"/>
    <property type="evidence" value="ECO:0007669"/>
    <property type="project" value="InterPro"/>
</dbReference>
<reference evidence="9 10" key="1">
    <citation type="journal article" date="2021" name="Elife">
        <title>Chloroplast acquisition without the gene transfer in kleptoplastic sea slugs, Plakobranchus ocellatus.</title>
        <authorList>
            <person name="Maeda T."/>
            <person name="Takahashi S."/>
            <person name="Yoshida T."/>
            <person name="Shimamura S."/>
            <person name="Takaki Y."/>
            <person name="Nagai Y."/>
            <person name="Toyoda A."/>
            <person name="Suzuki Y."/>
            <person name="Arimoto A."/>
            <person name="Ishii H."/>
            <person name="Satoh N."/>
            <person name="Nishiyama T."/>
            <person name="Hasebe M."/>
            <person name="Maruyama T."/>
            <person name="Minagawa J."/>
            <person name="Obokata J."/>
            <person name="Shigenobu S."/>
        </authorList>
    </citation>
    <scope>NUCLEOTIDE SEQUENCE [LARGE SCALE GENOMIC DNA]</scope>
</reference>
<feature type="region of interest" description="Disordered" evidence="7">
    <location>
        <begin position="68"/>
        <end position="94"/>
    </location>
</feature>
<dbReference type="InterPro" id="IPR017970">
    <property type="entry name" value="Homeobox_CS"/>
</dbReference>
<evidence type="ECO:0000313" key="9">
    <source>
        <dbReference type="EMBL" id="GFO17044.1"/>
    </source>
</evidence>
<comment type="subcellular location">
    <subcellularLocation>
        <location evidence="5 6">Nucleus</location>
    </subcellularLocation>
</comment>
<dbReference type="PANTHER" id="PTHR46808:SF1">
    <property type="entry name" value="H2.0-LIKE HOMEOBOX PROTEIN"/>
    <property type="match status" value="1"/>
</dbReference>
<proteinExistence type="inferred from homology"/>
<evidence type="ECO:0000256" key="3">
    <source>
        <dbReference type="ARBA" id="ARBA00023242"/>
    </source>
</evidence>
<dbReference type="CDD" id="cd00086">
    <property type="entry name" value="homeodomain"/>
    <property type="match status" value="1"/>
</dbReference>
<protein>
    <submittedName>
        <fullName evidence="9">H2.0-like homeobox protein</fullName>
    </submittedName>
</protein>
<feature type="domain" description="Homeobox" evidence="8">
    <location>
        <begin position="310"/>
        <end position="370"/>
    </location>
</feature>
<evidence type="ECO:0000256" key="7">
    <source>
        <dbReference type="SAM" id="MobiDB-lite"/>
    </source>
</evidence>
<dbReference type="Gene3D" id="1.10.10.60">
    <property type="entry name" value="Homeodomain-like"/>
    <property type="match status" value="1"/>
</dbReference>
<evidence type="ECO:0000259" key="8">
    <source>
        <dbReference type="PROSITE" id="PS50071"/>
    </source>
</evidence>
<evidence type="ECO:0000256" key="6">
    <source>
        <dbReference type="RuleBase" id="RU000682"/>
    </source>
</evidence>
<dbReference type="PANTHER" id="PTHR46808">
    <property type="entry name" value="H2.0-LIKE HOMEOBOX PROTEIN"/>
    <property type="match status" value="1"/>
</dbReference>
<keyword evidence="1 5" id="KW-0238">DNA-binding</keyword>
<evidence type="ECO:0000256" key="1">
    <source>
        <dbReference type="ARBA" id="ARBA00023125"/>
    </source>
</evidence>
<dbReference type="Proteomes" id="UP000735302">
    <property type="component" value="Unassembled WGS sequence"/>
</dbReference>
<feature type="compositionally biased region" description="Polar residues" evidence="7">
    <location>
        <begin position="177"/>
        <end position="191"/>
    </location>
</feature>
<dbReference type="PROSITE" id="PS50071">
    <property type="entry name" value="HOMEOBOX_2"/>
    <property type="match status" value="1"/>
</dbReference>
<evidence type="ECO:0000256" key="4">
    <source>
        <dbReference type="ARBA" id="ARBA00038504"/>
    </source>
</evidence>
<feature type="region of interest" description="Disordered" evidence="7">
    <location>
        <begin position="175"/>
        <end position="205"/>
    </location>
</feature>
<evidence type="ECO:0000256" key="2">
    <source>
        <dbReference type="ARBA" id="ARBA00023155"/>
    </source>
</evidence>
<dbReference type="GO" id="GO:0043565">
    <property type="term" value="F:sequence-specific DNA binding"/>
    <property type="evidence" value="ECO:0007669"/>
    <property type="project" value="TreeGrafter"/>
</dbReference>
<feature type="region of interest" description="Disordered" evidence="7">
    <location>
        <begin position="298"/>
        <end position="317"/>
    </location>
</feature>
<organism evidence="9 10">
    <name type="scientific">Plakobranchus ocellatus</name>
    <dbReference type="NCBI Taxonomy" id="259542"/>
    <lineage>
        <taxon>Eukaryota</taxon>
        <taxon>Metazoa</taxon>
        <taxon>Spiralia</taxon>
        <taxon>Lophotrochozoa</taxon>
        <taxon>Mollusca</taxon>
        <taxon>Gastropoda</taxon>
        <taxon>Heterobranchia</taxon>
        <taxon>Euthyneura</taxon>
        <taxon>Panpulmonata</taxon>
        <taxon>Sacoglossa</taxon>
        <taxon>Placobranchoidea</taxon>
        <taxon>Plakobranchidae</taxon>
        <taxon>Plakobranchus</taxon>
    </lineage>
</organism>
<dbReference type="SUPFAM" id="SSF46689">
    <property type="entry name" value="Homeodomain-like"/>
    <property type="match status" value="1"/>
</dbReference>
<evidence type="ECO:0000313" key="10">
    <source>
        <dbReference type="Proteomes" id="UP000735302"/>
    </source>
</evidence>
<keyword evidence="3 5" id="KW-0539">Nucleus</keyword>
<feature type="compositionally biased region" description="Polar residues" evidence="7">
    <location>
        <begin position="68"/>
        <end position="79"/>
    </location>
</feature>
<dbReference type="EMBL" id="BLXT01004727">
    <property type="protein sequence ID" value="GFO17044.1"/>
    <property type="molecule type" value="Genomic_DNA"/>
</dbReference>
<feature type="region of interest" description="Disordered" evidence="7">
    <location>
        <begin position="370"/>
        <end position="398"/>
    </location>
</feature>
<dbReference type="PRINTS" id="PR00031">
    <property type="entry name" value="HTHREPRESSR"/>
</dbReference>
<feature type="compositionally biased region" description="Basic and acidic residues" evidence="7">
    <location>
        <begin position="192"/>
        <end position="205"/>
    </location>
</feature>